<feature type="chain" id="PRO_5031008183" evidence="1">
    <location>
        <begin position="27"/>
        <end position="240"/>
    </location>
</feature>
<reference evidence="3" key="1">
    <citation type="journal article" date="2020" name="mSystems">
        <title>Genome- and Community-Level Interaction Insights into Carbon Utilization and Element Cycling Functions of Hydrothermarchaeota in Hydrothermal Sediment.</title>
        <authorList>
            <person name="Zhou Z."/>
            <person name="Liu Y."/>
            <person name="Xu W."/>
            <person name="Pan J."/>
            <person name="Luo Z.H."/>
            <person name="Li M."/>
        </authorList>
    </citation>
    <scope>NUCLEOTIDE SEQUENCE [LARGE SCALE GENOMIC DNA]</scope>
    <source>
        <strain evidence="3">SpSt-1182</strain>
    </source>
</reference>
<keyword evidence="1" id="KW-0732">Signal</keyword>
<feature type="domain" description="FlgD/Vpr Ig-like" evidence="2">
    <location>
        <begin position="167"/>
        <end position="227"/>
    </location>
</feature>
<sequence length="240" mass="26929">MVTKRRCHVKGSLLVFVCVLCATAYGDYVEQWRSYEELSPTYIHVIGVGNTDADPTPELIYIAPEPWDRGYTYVWALDLLTGEVEQVTDEFYDIVVQPGKEPRLVDATLNGRLEILFLGAEDPGDGYQWYLYGYGASSATGPGRYRRVNGPQLVQGSPNPLRHGMQIEYQLPKAGEVSLRIYDASGRMVREAVRGSMEAGRHSVEWRRDDAQGRPVPAGTYFYVLESDGREVTRKAVVAE</sequence>
<proteinExistence type="predicted"/>
<dbReference type="Pfam" id="PF13860">
    <property type="entry name" value="FlgD_ig"/>
    <property type="match status" value="1"/>
</dbReference>
<dbReference type="InterPro" id="IPR026444">
    <property type="entry name" value="Secre_tail"/>
</dbReference>
<dbReference type="InterPro" id="IPR025965">
    <property type="entry name" value="FlgD/Vpr_Ig-like"/>
</dbReference>
<organism evidence="3">
    <name type="scientific">candidate division WOR-3 bacterium</name>
    <dbReference type="NCBI Taxonomy" id="2052148"/>
    <lineage>
        <taxon>Bacteria</taxon>
        <taxon>Bacteria division WOR-3</taxon>
    </lineage>
</organism>
<dbReference type="Proteomes" id="UP000885672">
    <property type="component" value="Unassembled WGS sequence"/>
</dbReference>
<comment type="caution">
    <text evidence="3">The sequence shown here is derived from an EMBL/GenBank/DDBJ whole genome shotgun (WGS) entry which is preliminary data.</text>
</comment>
<evidence type="ECO:0000259" key="2">
    <source>
        <dbReference type="Pfam" id="PF13860"/>
    </source>
</evidence>
<dbReference type="NCBIfam" id="TIGR04183">
    <property type="entry name" value="Por_Secre_tail"/>
    <property type="match status" value="1"/>
</dbReference>
<name>A0A7V0T5R4_UNCW3</name>
<evidence type="ECO:0000256" key="1">
    <source>
        <dbReference type="SAM" id="SignalP"/>
    </source>
</evidence>
<dbReference type="Gene3D" id="2.60.40.4070">
    <property type="match status" value="1"/>
</dbReference>
<accession>A0A7V0T5R4</accession>
<feature type="signal peptide" evidence="1">
    <location>
        <begin position="1"/>
        <end position="26"/>
    </location>
</feature>
<protein>
    <submittedName>
        <fullName evidence="3">T9SS type A sorting domain-containing protein</fullName>
    </submittedName>
</protein>
<evidence type="ECO:0000313" key="3">
    <source>
        <dbReference type="EMBL" id="HDQ99672.1"/>
    </source>
</evidence>
<dbReference type="AlphaFoldDB" id="A0A7V0T5R4"/>
<dbReference type="EMBL" id="DSBX01000201">
    <property type="protein sequence ID" value="HDQ99672.1"/>
    <property type="molecule type" value="Genomic_DNA"/>
</dbReference>
<gene>
    <name evidence="3" type="ORF">ENN51_05230</name>
</gene>